<keyword evidence="2" id="KW-1185">Reference proteome</keyword>
<accession>A0A9P6UT75</accession>
<gene>
    <name evidence="1" type="ORF">BGZ99_005552</name>
</gene>
<organism evidence="1 2">
    <name type="scientific">Dissophora globulifera</name>
    <dbReference type="NCBI Taxonomy" id="979702"/>
    <lineage>
        <taxon>Eukaryota</taxon>
        <taxon>Fungi</taxon>
        <taxon>Fungi incertae sedis</taxon>
        <taxon>Mucoromycota</taxon>
        <taxon>Mortierellomycotina</taxon>
        <taxon>Mortierellomycetes</taxon>
        <taxon>Mortierellales</taxon>
        <taxon>Mortierellaceae</taxon>
        <taxon>Dissophora</taxon>
    </lineage>
</organism>
<dbReference type="Proteomes" id="UP000738325">
    <property type="component" value="Unassembled WGS sequence"/>
</dbReference>
<dbReference type="OrthoDB" id="2406640at2759"/>
<sequence>MAPRLRVDLELDDVYIKLRAQGVDLDEYRMTTLKEIHDSLCSKSSKAYRSARGAAAGIFPFGGAAHTTLTGRSYAKKCVLAYGLVGSAGKSDIAKEVVTEILMDEGLEIFAEVTIGHVPGVGSVLAALSVPKVMDQILEAVHKRADKLHMDAIQRVNAMPPSPVLSSDGF</sequence>
<dbReference type="AlphaFoldDB" id="A0A9P6UT75"/>
<evidence type="ECO:0000313" key="2">
    <source>
        <dbReference type="Proteomes" id="UP000738325"/>
    </source>
</evidence>
<evidence type="ECO:0000313" key="1">
    <source>
        <dbReference type="EMBL" id="KAG0318653.1"/>
    </source>
</evidence>
<proteinExistence type="predicted"/>
<protein>
    <submittedName>
        <fullName evidence="1">Uncharacterized protein</fullName>
    </submittedName>
</protein>
<comment type="caution">
    <text evidence="1">The sequence shown here is derived from an EMBL/GenBank/DDBJ whole genome shotgun (WGS) entry which is preliminary data.</text>
</comment>
<reference evidence="1" key="1">
    <citation type="journal article" date="2020" name="Fungal Divers.">
        <title>Resolving the Mortierellaceae phylogeny through synthesis of multi-gene phylogenetics and phylogenomics.</title>
        <authorList>
            <person name="Vandepol N."/>
            <person name="Liber J."/>
            <person name="Desiro A."/>
            <person name="Na H."/>
            <person name="Kennedy M."/>
            <person name="Barry K."/>
            <person name="Grigoriev I.V."/>
            <person name="Miller A.N."/>
            <person name="O'Donnell K."/>
            <person name="Stajich J.E."/>
            <person name="Bonito G."/>
        </authorList>
    </citation>
    <scope>NUCLEOTIDE SEQUENCE</scope>
    <source>
        <strain evidence="1">REB-010B</strain>
    </source>
</reference>
<name>A0A9P6UT75_9FUNG</name>
<dbReference type="EMBL" id="JAAAIP010000360">
    <property type="protein sequence ID" value="KAG0318653.1"/>
    <property type="molecule type" value="Genomic_DNA"/>
</dbReference>